<reference evidence="1 2" key="1">
    <citation type="submission" date="2016-02" db="EMBL/GenBank/DDBJ databases">
        <title>Genome analysis of coral dinoflagellate symbionts highlights evolutionary adaptations to a symbiotic lifestyle.</title>
        <authorList>
            <person name="Aranda M."/>
            <person name="Li Y."/>
            <person name="Liew Y.J."/>
            <person name="Baumgarten S."/>
            <person name="Simakov O."/>
            <person name="Wilson M."/>
            <person name="Piel J."/>
            <person name="Ashoor H."/>
            <person name="Bougouffa S."/>
            <person name="Bajic V.B."/>
            <person name="Ryu T."/>
            <person name="Ravasi T."/>
            <person name="Bayer T."/>
            <person name="Micklem G."/>
            <person name="Kim H."/>
            <person name="Bhak J."/>
            <person name="Lajeunesse T.C."/>
            <person name="Voolstra C.R."/>
        </authorList>
    </citation>
    <scope>NUCLEOTIDE SEQUENCE [LARGE SCALE GENOMIC DNA]</scope>
    <source>
        <strain evidence="1 2">CCMP2467</strain>
    </source>
</reference>
<evidence type="ECO:0000313" key="2">
    <source>
        <dbReference type="Proteomes" id="UP000186817"/>
    </source>
</evidence>
<dbReference type="OrthoDB" id="427341at2759"/>
<protein>
    <submittedName>
        <fullName evidence="1">Uncharacterized protein</fullName>
    </submittedName>
</protein>
<organism evidence="1 2">
    <name type="scientific">Symbiodinium microadriaticum</name>
    <name type="common">Dinoflagellate</name>
    <name type="synonym">Zooxanthella microadriatica</name>
    <dbReference type="NCBI Taxonomy" id="2951"/>
    <lineage>
        <taxon>Eukaryota</taxon>
        <taxon>Sar</taxon>
        <taxon>Alveolata</taxon>
        <taxon>Dinophyceae</taxon>
        <taxon>Suessiales</taxon>
        <taxon>Symbiodiniaceae</taxon>
        <taxon>Symbiodinium</taxon>
    </lineage>
</organism>
<gene>
    <name evidence="1" type="ORF">AK812_SmicGene10550</name>
</gene>
<comment type="caution">
    <text evidence="1">The sequence shown here is derived from an EMBL/GenBank/DDBJ whole genome shotgun (WGS) entry which is preliminary data.</text>
</comment>
<dbReference type="EMBL" id="LSRX01000165">
    <property type="protein sequence ID" value="OLQ06221.1"/>
    <property type="molecule type" value="Genomic_DNA"/>
</dbReference>
<evidence type="ECO:0000313" key="1">
    <source>
        <dbReference type="EMBL" id="OLQ06221.1"/>
    </source>
</evidence>
<proteinExistence type="predicted"/>
<keyword evidence="2" id="KW-1185">Reference proteome</keyword>
<accession>A0A1Q9EFQ0</accession>
<dbReference type="Proteomes" id="UP000186817">
    <property type="component" value="Unassembled WGS sequence"/>
</dbReference>
<dbReference type="AlphaFoldDB" id="A0A1Q9EFQ0"/>
<sequence>MHDHALDMAAVGLWVSCALEGAWQDACASMPKELDKVDDCGTCKDVVLSTSQLPTLLRHLDVAALKAQVEARSE</sequence>
<name>A0A1Q9EFQ0_SYMMI</name>